<protein>
    <submittedName>
        <fullName evidence="1">Uncharacterized protein</fullName>
    </submittedName>
</protein>
<accession>A0A498K3P3</accession>
<evidence type="ECO:0000313" key="2">
    <source>
        <dbReference type="Proteomes" id="UP000290289"/>
    </source>
</evidence>
<proteinExistence type="predicted"/>
<sequence length="135" mass="15040">MALLKSTREAYSCRILMSVTTGINNVTSRPGGDHSPGPLHHRSTILSALGPDHALTVLFLGTHEQLPNGSPILGVLWPSSRLTSKFRRNTKPVSSQKASFKLAELWWPRGIQRCSGRIHKSRIHPRVLYLSNRIL</sequence>
<dbReference type="AlphaFoldDB" id="A0A498K3P3"/>
<reference evidence="1 2" key="1">
    <citation type="submission" date="2018-10" db="EMBL/GenBank/DDBJ databases">
        <title>A high-quality apple genome assembly.</title>
        <authorList>
            <person name="Hu J."/>
        </authorList>
    </citation>
    <scope>NUCLEOTIDE SEQUENCE [LARGE SCALE GENOMIC DNA]</scope>
    <source>
        <strain evidence="2">cv. HFTH1</strain>
        <tissue evidence="1">Young leaf</tissue>
    </source>
</reference>
<dbReference type="Proteomes" id="UP000290289">
    <property type="component" value="Chromosome 5"/>
</dbReference>
<name>A0A498K3P3_MALDO</name>
<dbReference type="EMBL" id="RDQH01000331">
    <property type="protein sequence ID" value="RXH99891.1"/>
    <property type="molecule type" value="Genomic_DNA"/>
</dbReference>
<gene>
    <name evidence="1" type="ORF">DVH24_021693</name>
</gene>
<evidence type="ECO:0000313" key="1">
    <source>
        <dbReference type="EMBL" id="RXH99891.1"/>
    </source>
</evidence>
<organism evidence="1 2">
    <name type="scientific">Malus domestica</name>
    <name type="common">Apple</name>
    <name type="synonym">Pyrus malus</name>
    <dbReference type="NCBI Taxonomy" id="3750"/>
    <lineage>
        <taxon>Eukaryota</taxon>
        <taxon>Viridiplantae</taxon>
        <taxon>Streptophyta</taxon>
        <taxon>Embryophyta</taxon>
        <taxon>Tracheophyta</taxon>
        <taxon>Spermatophyta</taxon>
        <taxon>Magnoliopsida</taxon>
        <taxon>eudicotyledons</taxon>
        <taxon>Gunneridae</taxon>
        <taxon>Pentapetalae</taxon>
        <taxon>rosids</taxon>
        <taxon>fabids</taxon>
        <taxon>Rosales</taxon>
        <taxon>Rosaceae</taxon>
        <taxon>Amygdaloideae</taxon>
        <taxon>Maleae</taxon>
        <taxon>Malus</taxon>
    </lineage>
</organism>
<comment type="caution">
    <text evidence="1">The sequence shown here is derived from an EMBL/GenBank/DDBJ whole genome shotgun (WGS) entry which is preliminary data.</text>
</comment>
<keyword evidence="2" id="KW-1185">Reference proteome</keyword>